<dbReference type="RefSeq" id="WP_145073145.1">
    <property type="nucleotide sequence ID" value="NZ_CP036425.1"/>
</dbReference>
<keyword evidence="7" id="KW-1185">Reference proteome</keyword>
<evidence type="ECO:0000256" key="1">
    <source>
        <dbReference type="ARBA" id="ARBA00012528"/>
    </source>
</evidence>
<evidence type="ECO:0000259" key="4">
    <source>
        <dbReference type="PROSITE" id="PS50110"/>
    </source>
</evidence>
<dbReference type="KEGG" id="pcor:KS4_01420"/>
<reference evidence="6 7" key="1">
    <citation type="submission" date="2019-02" db="EMBL/GenBank/DDBJ databases">
        <title>Deep-cultivation of Planctomycetes and their phenomic and genomic characterization uncovers novel biology.</title>
        <authorList>
            <person name="Wiegand S."/>
            <person name="Jogler M."/>
            <person name="Boedeker C."/>
            <person name="Pinto D."/>
            <person name="Vollmers J."/>
            <person name="Rivas-Marin E."/>
            <person name="Kohn T."/>
            <person name="Peeters S.H."/>
            <person name="Heuer A."/>
            <person name="Rast P."/>
            <person name="Oberbeckmann S."/>
            <person name="Bunk B."/>
            <person name="Jeske O."/>
            <person name="Meyerdierks A."/>
            <person name="Storesund J.E."/>
            <person name="Kallscheuer N."/>
            <person name="Luecker S."/>
            <person name="Lage O.M."/>
            <person name="Pohl T."/>
            <person name="Merkel B.J."/>
            <person name="Hornburger P."/>
            <person name="Mueller R.-W."/>
            <person name="Bruemmer F."/>
            <person name="Labrenz M."/>
            <person name="Spormann A.M."/>
            <person name="Op den Camp H."/>
            <person name="Overmann J."/>
            <person name="Amann R."/>
            <person name="Jetten M.S.M."/>
            <person name="Mascher T."/>
            <person name="Medema M.H."/>
            <person name="Devos D.P."/>
            <person name="Kaster A.-K."/>
            <person name="Ovreas L."/>
            <person name="Rohde M."/>
            <person name="Galperin M.Y."/>
            <person name="Jogler C."/>
        </authorList>
    </citation>
    <scope>NUCLEOTIDE SEQUENCE [LARGE SCALE GENOMIC DNA]</scope>
    <source>
        <strain evidence="6 7">KS4</strain>
    </source>
</reference>
<evidence type="ECO:0000256" key="3">
    <source>
        <dbReference type="PROSITE-ProRule" id="PRU00169"/>
    </source>
</evidence>
<dbReference type="PANTHER" id="PTHR45138">
    <property type="entry name" value="REGULATORY COMPONENTS OF SENSORY TRANSDUCTION SYSTEM"/>
    <property type="match status" value="1"/>
</dbReference>
<dbReference type="Pfam" id="PF00072">
    <property type="entry name" value="Response_reg"/>
    <property type="match status" value="1"/>
</dbReference>
<sequence>MERFAKIFVIDDSRMTQQLVMSHLQTLRVEIIQVYSSIDALDKVKRQKPDVILLDVNMPEMSGFDLCRRIKSEPELHDIPIIFLTAKDEIIDKVKGFDLGAADYITKPFEPVELRMRVNVHLKTKHLIDLLAKEARLDNLTGLYNRLYFDERIEQEIHRSIREFKIAAIMFIDVDDFKHINDTLGHPVGDQVLQRISELILSVSRITDVVCRYGGDEFCMILCNTDKNEAALVAKRIITTIENDHELKKTVQQLVTVSIGIATTGLDTGIDIQQIVVSADQALYDSKRIGKNCVSIAK</sequence>
<dbReference type="GO" id="GO:1902201">
    <property type="term" value="P:negative regulation of bacterial-type flagellum-dependent cell motility"/>
    <property type="evidence" value="ECO:0007669"/>
    <property type="project" value="TreeGrafter"/>
</dbReference>
<dbReference type="PROSITE" id="PS50887">
    <property type="entry name" value="GGDEF"/>
    <property type="match status" value="1"/>
</dbReference>
<dbReference type="GO" id="GO:0005886">
    <property type="term" value="C:plasma membrane"/>
    <property type="evidence" value="ECO:0007669"/>
    <property type="project" value="TreeGrafter"/>
</dbReference>
<evidence type="ECO:0000313" key="6">
    <source>
        <dbReference type="EMBL" id="QDU32113.1"/>
    </source>
</evidence>
<dbReference type="CDD" id="cd01949">
    <property type="entry name" value="GGDEF"/>
    <property type="match status" value="1"/>
</dbReference>
<name>A0A517YPG8_9BACT</name>
<dbReference type="EMBL" id="CP036425">
    <property type="protein sequence ID" value="QDU32113.1"/>
    <property type="molecule type" value="Genomic_DNA"/>
</dbReference>
<dbReference type="AlphaFoldDB" id="A0A517YPG8"/>
<dbReference type="Pfam" id="PF00990">
    <property type="entry name" value="GGDEF"/>
    <property type="match status" value="1"/>
</dbReference>
<protein>
    <recommendedName>
        <fullName evidence="1">diguanylate cyclase</fullName>
        <ecNumber evidence="1">2.7.7.65</ecNumber>
    </recommendedName>
</protein>
<dbReference type="PROSITE" id="PS50110">
    <property type="entry name" value="RESPONSE_REGULATORY"/>
    <property type="match status" value="1"/>
</dbReference>
<evidence type="ECO:0000256" key="2">
    <source>
        <dbReference type="ARBA" id="ARBA00034247"/>
    </source>
</evidence>
<dbReference type="GO" id="GO:0000160">
    <property type="term" value="P:phosphorelay signal transduction system"/>
    <property type="evidence" value="ECO:0007669"/>
    <property type="project" value="InterPro"/>
</dbReference>
<dbReference type="Gene3D" id="6.10.250.690">
    <property type="match status" value="1"/>
</dbReference>
<evidence type="ECO:0000259" key="5">
    <source>
        <dbReference type="PROSITE" id="PS50887"/>
    </source>
</evidence>
<dbReference type="Gene3D" id="3.30.70.270">
    <property type="match status" value="1"/>
</dbReference>
<evidence type="ECO:0000313" key="7">
    <source>
        <dbReference type="Proteomes" id="UP000317369"/>
    </source>
</evidence>
<dbReference type="Gene3D" id="3.40.50.2300">
    <property type="match status" value="1"/>
</dbReference>
<feature type="modified residue" description="4-aspartylphosphate" evidence="3">
    <location>
        <position position="55"/>
    </location>
</feature>
<keyword evidence="3" id="KW-0597">Phosphoprotein</keyword>
<dbReference type="SMART" id="SM00448">
    <property type="entry name" value="REC"/>
    <property type="match status" value="1"/>
</dbReference>
<dbReference type="OrthoDB" id="244535at2"/>
<organism evidence="6 7">
    <name type="scientific">Poriferisphaera corsica</name>
    <dbReference type="NCBI Taxonomy" id="2528020"/>
    <lineage>
        <taxon>Bacteria</taxon>
        <taxon>Pseudomonadati</taxon>
        <taxon>Planctomycetota</taxon>
        <taxon>Phycisphaerae</taxon>
        <taxon>Phycisphaerales</taxon>
        <taxon>Phycisphaeraceae</taxon>
        <taxon>Poriferisphaera</taxon>
    </lineage>
</organism>
<dbReference type="Proteomes" id="UP000317369">
    <property type="component" value="Chromosome"/>
</dbReference>
<dbReference type="FunFam" id="3.30.70.270:FF:000001">
    <property type="entry name" value="Diguanylate cyclase domain protein"/>
    <property type="match status" value="1"/>
</dbReference>
<dbReference type="SMART" id="SM00267">
    <property type="entry name" value="GGDEF"/>
    <property type="match status" value="1"/>
</dbReference>
<dbReference type="SUPFAM" id="SSF52172">
    <property type="entry name" value="CheY-like"/>
    <property type="match status" value="1"/>
</dbReference>
<dbReference type="InterPro" id="IPR000160">
    <property type="entry name" value="GGDEF_dom"/>
</dbReference>
<dbReference type="SUPFAM" id="SSF55073">
    <property type="entry name" value="Nucleotide cyclase"/>
    <property type="match status" value="1"/>
</dbReference>
<gene>
    <name evidence="6" type="primary">pleD_1</name>
    <name evidence="6" type="ORF">KS4_01420</name>
</gene>
<feature type="domain" description="GGDEF" evidence="5">
    <location>
        <begin position="165"/>
        <end position="298"/>
    </location>
</feature>
<comment type="catalytic activity">
    <reaction evidence="2">
        <text>2 GTP = 3',3'-c-di-GMP + 2 diphosphate</text>
        <dbReference type="Rhea" id="RHEA:24898"/>
        <dbReference type="ChEBI" id="CHEBI:33019"/>
        <dbReference type="ChEBI" id="CHEBI:37565"/>
        <dbReference type="ChEBI" id="CHEBI:58805"/>
        <dbReference type="EC" id="2.7.7.65"/>
    </reaction>
</comment>
<dbReference type="NCBIfam" id="TIGR00254">
    <property type="entry name" value="GGDEF"/>
    <property type="match status" value="1"/>
</dbReference>
<dbReference type="InterPro" id="IPR001789">
    <property type="entry name" value="Sig_transdc_resp-reg_receiver"/>
</dbReference>
<dbReference type="InterPro" id="IPR011006">
    <property type="entry name" value="CheY-like_superfamily"/>
</dbReference>
<dbReference type="GO" id="GO:0043709">
    <property type="term" value="P:cell adhesion involved in single-species biofilm formation"/>
    <property type="evidence" value="ECO:0007669"/>
    <property type="project" value="TreeGrafter"/>
</dbReference>
<feature type="domain" description="Response regulatory" evidence="4">
    <location>
        <begin position="6"/>
        <end position="122"/>
    </location>
</feature>
<dbReference type="InterPro" id="IPR050469">
    <property type="entry name" value="Diguanylate_Cyclase"/>
</dbReference>
<dbReference type="PANTHER" id="PTHR45138:SF9">
    <property type="entry name" value="DIGUANYLATE CYCLASE DGCM-RELATED"/>
    <property type="match status" value="1"/>
</dbReference>
<dbReference type="InterPro" id="IPR043128">
    <property type="entry name" value="Rev_trsase/Diguanyl_cyclase"/>
</dbReference>
<proteinExistence type="predicted"/>
<dbReference type="GO" id="GO:0052621">
    <property type="term" value="F:diguanylate cyclase activity"/>
    <property type="evidence" value="ECO:0007669"/>
    <property type="project" value="UniProtKB-EC"/>
</dbReference>
<accession>A0A517YPG8</accession>
<dbReference type="EC" id="2.7.7.65" evidence="1"/>
<dbReference type="InterPro" id="IPR029787">
    <property type="entry name" value="Nucleotide_cyclase"/>
</dbReference>